<reference evidence="6 7" key="1">
    <citation type="submission" date="2013-11" db="EMBL/GenBank/DDBJ databases">
        <title>Metagenomic analysis of a methanogenic consortium involved in long chain n-alkane degradation.</title>
        <authorList>
            <person name="Davidova I.A."/>
            <person name="Callaghan A.V."/>
            <person name="Wawrik B."/>
            <person name="Pruitt S."/>
            <person name="Marks C."/>
            <person name="Duncan K.E."/>
            <person name="Suflita J.M."/>
        </authorList>
    </citation>
    <scope>NUCLEOTIDE SEQUENCE [LARGE SCALE GENOMIC DNA]</scope>
    <source>
        <strain evidence="6 7">SPR</strain>
    </source>
</reference>
<evidence type="ECO:0000313" key="7">
    <source>
        <dbReference type="Proteomes" id="UP000032233"/>
    </source>
</evidence>
<dbReference type="SUPFAM" id="SSF53756">
    <property type="entry name" value="UDP-Glycosyltransferase/glycogen phosphorylase"/>
    <property type="match status" value="1"/>
</dbReference>
<dbReference type="Pfam" id="PF01075">
    <property type="entry name" value="Glyco_transf_9"/>
    <property type="match status" value="1"/>
</dbReference>
<evidence type="ECO:0000256" key="4">
    <source>
        <dbReference type="ARBA" id="ARBA00044042"/>
    </source>
</evidence>
<evidence type="ECO:0000256" key="3">
    <source>
        <dbReference type="ARBA" id="ARBA00043995"/>
    </source>
</evidence>
<dbReference type="CDD" id="cd03789">
    <property type="entry name" value="GT9_LPS_heptosyltransferase"/>
    <property type="match status" value="1"/>
</dbReference>
<dbReference type="GO" id="GO:0005829">
    <property type="term" value="C:cytosol"/>
    <property type="evidence" value="ECO:0007669"/>
    <property type="project" value="TreeGrafter"/>
</dbReference>
<comment type="similarity">
    <text evidence="3">Belongs to the glycosyltransferase 9 family.</text>
</comment>
<gene>
    <name evidence="6" type="ORF">X474_16520</name>
</gene>
<evidence type="ECO:0000256" key="2">
    <source>
        <dbReference type="ARBA" id="ARBA00022679"/>
    </source>
</evidence>
<dbReference type="AlphaFoldDB" id="A0A0D2JAZ2"/>
<dbReference type="NCBIfam" id="TIGR02195">
    <property type="entry name" value="heptsyl_trn_II"/>
    <property type="match status" value="1"/>
</dbReference>
<dbReference type="PATRIC" id="fig|1429043.3.peg.3502"/>
<evidence type="ECO:0000313" key="6">
    <source>
        <dbReference type="EMBL" id="KIX12891.1"/>
    </source>
</evidence>
<dbReference type="FunCoup" id="A0A0D2JAZ2">
    <property type="interactions" value="188"/>
</dbReference>
<accession>A0A0D2JAZ2</accession>
<dbReference type="RefSeq" id="WP_044349983.1">
    <property type="nucleotide sequence ID" value="NZ_AZAC01000021.1"/>
</dbReference>
<name>A0A0D2JAZ2_9BACT</name>
<sequence length="357" mass="38284">MRPLDKTSVRRILVRGANWVGDAVMTLPAVKALAESCPRAEVHVLAKPWVAPVYQACPEVKNVVLYEAKTRHQGLKGGLALVGELKKGGYDWAVLFQNAFQAALIAFLARIPVRLGYDSDARKMLLTHPVTRTKEDRSVHETSYYLNVLYQLGLIDQAPLPEGVCPELCPLEQDRLWAGDFLAEKGAQGRLLGLAPGAAFGPAKCWPAERFSAAARLLEQDGFETVLLFGSKGEQKACQEVSQGLGDLKTLNLAGATSLGQALALLERLDLFITNDSGLMHAAAALGAPTVAVFGSTNPVTTSAKGPRTALVCKPVDCSPCKKPVCPRDMRCFTVISPEDVALAARGLLAKGPEVMN</sequence>
<dbReference type="InterPro" id="IPR002201">
    <property type="entry name" value="Glyco_trans_9"/>
</dbReference>
<comment type="caution">
    <text evidence="6">The sequence shown here is derived from an EMBL/GenBank/DDBJ whole genome shotgun (WGS) entry which is preliminary data.</text>
</comment>
<evidence type="ECO:0000256" key="1">
    <source>
        <dbReference type="ARBA" id="ARBA00022676"/>
    </source>
</evidence>
<dbReference type="STRING" id="1429043.X474_16520"/>
<evidence type="ECO:0000256" key="5">
    <source>
        <dbReference type="ARBA" id="ARBA00047503"/>
    </source>
</evidence>
<dbReference type="Gene3D" id="3.40.50.2000">
    <property type="entry name" value="Glycogen Phosphorylase B"/>
    <property type="match status" value="2"/>
</dbReference>
<dbReference type="EMBL" id="AZAC01000021">
    <property type="protein sequence ID" value="KIX12891.1"/>
    <property type="molecule type" value="Genomic_DNA"/>
</dbReference>
<dbReference type="InParanoid" id="A0A0D2JAZ2"/>
<organism evidence="6 7">
    <name type="scientific">Dethiosulfatarculus sandiegensis</name>
    <dbReference type="NCBI Taxonomy" id="1429043"/>
    <lineage>
        <taxon>Bacteria</taxon>
        <taxon>Pseudomonadati</taxon>
        <taxon>Thermodesulfobacteriota</taxon>
        <taxon>Desulfarculia</taxon>
        <taxon>Desulfarculales</taxon>
        <taxon>Desulfarculaceae</taxon>
        <taxon>Dethiosulfatarculus</taxon>
    </lineage>
</organism>
<dbReference type="EC" id="2.4.99.24" evidence="4"/>
<comment type="catalytic activity">
    <reaction evidence="5">
        <text>an L-alpha-D-Hep-(1-&gt;5)-[alpha-Kdo-(2-&gt;4)]-alpha-Kdo-(2-&gt;6)-lipid A + ADP-L-glycero-beta-D-manno-heptose = an L-alpha-D-Hep-(1-&gt;3)-L-alpha-D-Hep-(1-&gt;5)-[alpha-Kdo-(2-&gt;4)]-alpha-Kdo-(2-&gt;6)-lipid A + ADP + H(+)</text>
        <dbReference type="Rhea" id="RHEA:74071"/>
        <dbReference type="ChEBI" id="CHEBI:15378"/>
        <dbReference type="ChEBI" id="CHEBI:61506"/>
        <dbReference type="ChEBI" id="CHEBI:193068"/>
        <dbReference type="ChEBI" id="CHEBI:193069"/>
        <dbReference type="ChEBI" id="CHEBI:456216"/>
        <dbReference type="EC" id="2.4.99.24"/>
    </reaction>
</comment>
<protein>
    <recommendedName>
        <fullName evidence="4">lipopolysaccharide heptosyltransferase II</fullName>
        <ecNumber evidence="4">2.4.99.24</ecNumber>
    </recommendedName>
</protein>
<keyword evidence="1" id="KW-0328">Glycosyltransferase</keyword>
<dbReference type="GO" id="GO:0009244">
    <property type="term" value="P:lipopolysaccharide core region biosynthetic process"/>
    <property type="evidence" value="ECO:0007669"/>
    <property type="project" value="TreeGrafter"/>
</dbReference>
<dbReference type="InterPro" id="IPR011910">
    <property type="entry name" value="RfaF"/>
</dbReference>
<proteinExistence type="inferred from homology"/>
<dbReference type="PANTHER" id="PTHR30160:SF7">
    <property type="entry name" value="ADP-HEPTOSE--LPS HEPTOSYLTRANSFERASE 2"/>
    <property type="match status" value="1"/>
</dbReference>
<dbReference type="Proteomes" id="UP000032233">
    <property type="component" value="Unassembled WGS sequence"/>
</dbReference>
<dbReference type="GO" id="GO:0008713">
    <property type="term" value="F:ADP-heptose-lipopolysaccharide heptosyltransferase activity"/>
    <property type="evidence" value="ECO:0007669"/>
    <property type="project" value="UniProtKB-EC"/>
</dbReference>
<keyword evidence="2 6" id="KW-0808">Transferase</keyword>
<keyword evidence="7" id="KW-1185">Reference proteome</keyword>
<dbReference type="InterPro" id="IPR051199">
    <property type="entry name" value="LPS_LOS_Heptosyltrfase"/>
</dbReference>
<dbReference type="OrthoDB" id="9797795at2"/>
<dbReference type="PANTHER" id="PTHR30160">
    <property type="entry name" value="TETRAACYLDISACCHARIDE 4'-KINASE-RELATED"/>
    <property type="match status" value="1"/>
</dbReference>